<evidence type="ECO:0000313" key="2">
    <source>
        <dbReference type="Proteomes" id="UP001337655"/>
    </source>
</evidence>
<organism evidence="1 2">
    <name type="scientific">Saxophila tyrrhenica</name>
    <dbReference type="NCBI Taxonomy" id="1690608"/>
    <lineage>
        <taxon>Eukaryota</taxon>
        <taxon>Fungi</taxon>
        <taxon>Dikarya</taxon>
        <taxon>Ascomycota</taxon>
        <taxon>Pezizomycotina</taxon>
        <taxon>Dothideomycetes</taxon>
        <taxon>Dothideomycetidae</taxon>
        <taxon>Mycosphaerellales</taxon>
        <taxon>Extremaceae</taxon>
        <taxon>Saxophila</taxon>
    </lineage>
</organism>
<comment type="caution">
    <text evidence="1">The sequence shown here is derived from an EMBL/GenBank/DDBJ whole genome shotgun (WGS) entry which is preliminary data.</text>
</comment>
<accession>A0AAV9PGP4</accession>
<evidence type="ECO:0000313" key="1">
    <source>
        <dbReference type="EMBL" id="KAK5171293.1"/>
    </source>
</evidence>
<dbReference type="GeneID" id="89925783"/>
<dbReference type="AlphaFoldDB" id="A0AAV9PGP4"/>
<keyword evidence="2" id="KW-1185">Reference proteome</keyword>
<proteinExistence type="predicted"/>
<name>A0AAV9PGP4_9PEZI</name>
<dbReference type="EMBL" id="JAVRRT010000006">
    <property type="protein sequence ID" value="KAK5171293.1"/>
    <property type="molecule type" value="Genomic_DNA"/>
</dbReference>
<sequence length="362" mass="41178">MSDSVDRSVGAIQEEDPTTTSVATIPDAASQNLGLARFDAMRDQGIAQKKREEEVIRARLARRNRTDPRTFPLLRPLTRDIVEEYHSTIWHKVKNIGYSYFVELGLDPRARPEWCLDPSTESKALFQQVWGEGETWQSNVNELTQLGDLTAVDIVQGCLGAAVKQMVYDRELPWDSPRMVLEKLKKHAPYMTQEIFVRSPRKDDLEKSLTFPETVWLAGQTMVLDRDFQKPTIRDEAVRLATRLSLILDPQLSKLGIQKKGGDEDARACWRNRNNGLATMFEEALILKGYVLATPCDHEFKWIERGTELDTETMEEIFEIDGPGTVTWSVLPQLHVLQNPDEGWRVTAPAILQADSGTQKQK</sequence>
<gene>
    <name evidence="1" type="ORF">LTR77_004437</name>
</gene>
<reference evidence="1 2" key="1">
    <citation type="submission" date="2023-08" db="EMBL/GenBank/DDBJ databases">
        <title>Black Yeasts Isolated from many extreme environments.</title>
        <authorList>
            <person name="Coleine C."/>
            <person name="Stajich J.E."/>
            <person name="Selbmann L."/>
        </authorList>
    </citation>
    <scope>NUCLEOTIDE SEQUENCE [LARGE SCALE GENOMIC DNA]</scope>
    <source>
        <strain evidence="1 2">CCFEE 5935</strain>
    </source>
</reference>
<dbReference type="Proteomes" id="UP001337655">
    <property type="component" value="Unassembled WGS sequence"/>
</dbReference>
<protein>
    <submittedName>
        <fullName evidence="1">Uncharacterized protein</fullName>
    </submittedName>
</protein>
<dbReference type="RefSeq" id="XP_064660321.1">
    <property type="nucleotide sequence ID" value="XM_064801691.1"/>
</dbReference>